<dbReference type="EMBL" id="SRRT01000002">
    <property type="protein sequence ID" value="TGN79170.1"/>
    <property type="molecule type" value="Genomic_DNA"/>
</dbReference>
<dbReference type="InterPro" id="IPR022291">
    <property type="entry name" value="Bacteriocin_synth_cyclodeHase"/>
</dbReference>
<comment type="caution">
    <text evidence="2">The sequence shown here is derived from an EMBL/GenBank/DDBJ whole genome shotgun (WGS) entry which is preliminary data.</text>
</comment>
<feature type="domain" description="YcaO" evidence="1">
    <location>
        <begin position="448"/>
        <end position="741"/>
    </location>
</feature>
<dbReference type="Gene3D" id="3.40.50.720">
    <property type="entry name" value="NAD(P)-binding Rossmann-like Domain"/>
    <property type="match status" value="1"/>
</dbReference>
<evidence type="ECO:0000313" key="2">
    <source>
        <dbReference type="EMBL" id="TGN79170.1"/>
    </source>
</evidence>
<gene>
    <name evidence="2" type="ORF">E5083_05815</name>
</gene>
<dbReference type="NCBIfam" id="TIGR03882">
    <property type="entry name" value="cyclo_dehyd_2"/>
    <property type="match status" value="1"/>
</dbReference>
<sequence>MAPAPSSYEEIARSRPRIRRDVLFTRTPDGVLFHNAHGGFNVVTRSAYRFAALIVPHLDGERRVEELCAGLGDKQRDMVVQLVRALYARGFARDAGPRPTGSALSPQVTARFAHQLDYLDHYADDAHGRFARYRDTRVAVLGDDEMAGWAALGLLRNGLATVAVTVEDAAEGALDHEPRSTGLDVEVAGLTEAGCAPTLVRLGGGTLGWADLDGWDTVLVTGAGAPAQLLRLLSEGVPDGRRLLGAWTFGERAVVGPVMTAGTPGCWSCAALRLGAGADAADSADLWSGLGPAAPVGTPARVPTGPLAGMLGNLLAFEVFRLVTEALPAETRNQVIVQDLNSLDVLAEPLLPHPRCRFCASGELKAADGAALRVPHADDEPAVLPADGPADEAAAKGALAALELRDVLVREAAGVFGGYADDDWEQTPLKVSTVRLGVSPGRVREVSAIDVHHVAGARLAALFRGAEVYAEHVVPPRVGGEGSRVAPAELALSSGLEAPVDQVAAWSEATSLLDGRAVLVPTGAVRTLGGWNDQGLFERTSAGTGAAGTARAALARALRSALTHDALRRAIRRAAPVRLLDLNSLTEDAELLFLLSSAENLGVTVEVLDLTEGAAALPVALARCTDPESGAVRWAPGSGLRPREAVLEALRDLLGAEQMRRAGAEPDLGDPLWADLEAAALVPEGEPVPLRADGTDWAKVLDALAAAGRDAFAVPVAAPDLAAGEIHAVRVLLTGGGSGAH</sequence>
<name>A0A4Z1DAT5_9ACTN</name>
<dbReference type="AlphaFoldDB" id="A0A4Z1DAT5"/>
<keyword evidence="3" id="KW-1185">Reference proteome</keyword>
<dbReference type="InterPro" id="IPR003776">
    <property type="entry name" value="YcaO-like_dom"/>
</dbReference>
<accession>A0A4Z1DAT5</accession>
<evidence type="ECO:0000259" key="1">
    <source>
        <dbReference type="PROSITE" id="PS51664"/>
    </source>
</evidence>
<dbReference type="InterPro" id="IPR023632">
    <property type="entry name" value="ATP_synth_F1_gsu_CS"/>
</dbReference>
<reference evidence="2 3" key="1">
    <citation type="submission" date="2019-04" db="EMBL/GenBank/DDBJ databases">
        <title>Streptomyces sp. nov. Bv016 isolated from bark of Buahinia variegata.</title>
        <authorList>
            <person name="Kanchanasin P."/>
            <person name="Tanasupawat S."/>
            <person name="Yuki M."/>
            <person name="Kudo T."/>
        </authorList>
    </citation>
    <scope>NUCLEOTIDE SEQUENCE [LARGE SCALE GENOMIC DNA]</scope>
    <source>
        <strain evidence="2 3">Bv016</strain>
    </source>
</reference>
<proteinExistence type="predicted"/>
<evidence type="ECO:0000313" key="3">
    <source>
        <dbReference type="Proteomes" id="UP000298159"/>
    </source>
</evidence>
<dbReference type="Proteomes" id="UP000298159">
    <property type="component" value="Unassembled WGS sequence"/>
</dbReference>
<dbReference type="Pfam" id="PF02624">
    <property type="entry name" value="YcaO"/>
    <property type="match status" value="1"/>
</dbReference>
<organism evidence="2 3">
    <name type="scientific">Streptomyces bauhiniae</name>
    <dbReference type="NCBI Taxonomy" id="2340725"/>
    <lineage>
        <taxon>Bacteria</taxon>
        <taxon>Bacillati</taxon>
        <taxon>Actinomycetota</taxon>
        <taxon>Actinomycetes</taxon>
        <taxon>Kitasatosporales</taxon>
        <taxon>Streptomycetaceae</taxon>
        <taxon>Streptomyces</taxon>
    </lineage>
</organism>
<dbReference type="RefSeq" id="WP_135784518.1">
    <property type="nucleotide sequence ID" value="NZ_SRRT01000002.1"/>
</dbReference>
<dbReference type="PROSITE" id="PS51664">
    <property type="entry name" value="YCAO"/>
    <property type="match status" value="1"/>
</dbReference>
<dbReference type="GeneID" id="95447111"/>
<protein>
    <submittedName>
        <fullName evidence="2">TOMM leader peptide-binding protein</fullName>
    </submittedName>
</protein>
<dbReference type="PROSITE" id="PS00153">
    <property type="entry name" value="ATPASE_GAMMA"/>
    <property type="match status" value="1"/>
</dbReference>